<accession>A0A9X3BTI4</accession>
<evidence type="ECO:0008006" key="4">
    <source>
        <dbReference type="Google" id="ProtNLM"/>
    </source>
</evidence>
<keyword evidence="1" id="KW-1133">Transmembrane helix</keyword>
<dbReference type="Proteomes" id="UP001140293">
    <property type="component" value="Unassembled WGS sequence"/>
</dbReference>
<feature type="transmembrane region" description="Helical" evidence="1">
    <location>
        <begin position="6"/>
        <end position="26"/>
    </location>
</feature>
<evidence type="ECO:0000313" key="3">
    <source>
        <dbReference type="Proteomes" id="UP001140293"/>
    </source>
</evidence>
<dbReference type="AlphaFoldDB" id="A0A9X3BTI4"/>
<comment type="caution">
    <text evidence="2">The sequence shown here is derived from an EMBL/GenBank/DDBJ whole genome shotgun (WGS) entry which is preliminary data.</text>
</comment>
<keyword evidence="3" id="KW-1185">Reference proteome</keyword>
<organism evidence="2 3">
    <name type="scientific">[Mycobacterium] manitobense</name>
    <dbReference type="NCBI Taxonomy" id="190147"/>
    <lineage>
        <taxon>Bacteria</taxon>
        <taxon>Bacillati</taxon>
        <taxon>Actinomycetota</taxon>
        <taxon>Actinomycetes</taxon>
        <taxon>Mycobacteriales</taxon>
        <taxon>Mycobacteriaceae</taxon>
        <taxon>Mycolicibacterium</taxon>
    </lineage>
</organism>
<evidence type="ECO:0000256" key="1">
    <source>
        <dbReference type="SAM" id="Phobius"/>
    </source>
</evidence>
<proteinExistence type="predicted"/>
<keyword evidence="1" id="KW-0472">Membrane</keyword>
<reference evidence="2" key="2">
    <citation type="journal article" date="2022" name="BMC Genomics">
        <title>Comparative genome analysis of mycobacteria focusing on tRNA and non-coding RNA.</title>
        <authorList>
            <person name="Behra P.R.K."/>
            <person name="Pettersson B.M.F."/>
            <person name="Ramesh M."/>
            <person name="Das S."/>
            <person name="Dasgupta S."/>
            <person name="Kirsebom L.A."/>
        </authorList>
    </citation>
    <scope>NUCLEOTIDE SEQUENCE</scope>
    <source>
        <strain evidence="2">DSM 44615</strain>
    </source>
</reference>
<gene>
    <name evidence="2" type="ORF">H7I41_00720</name>
</gene>
<sequence>MPDWGWIVIAAVIVIAVIAFIVARPAMRRRRSERLKGTFGPEYERTVAEVGDQKAAEAELAKREQKRKKLDIVPLSHEAGERYTLRWRSVQTAFVDDPAGTLAEADRLVIEVMNERGYPVDDFDQRASDISVDHPQVVENYRAAHDIHLAQQSRQLSTEEQRQAFVHYRALFERLLDVAQHQPHDTGNNSQEARA</sequence>
<dbReference type="RefSeq" id="WP_264010632.1">
    <property type="nucleotide sequence ID" value="NZ_JACKSJ010000010.1"/>
</dbReference>
<evidence type="ECO:0000313" key="2">
    <source>
        <dbReference type="EMBL" id="MCV7168436.1"/>
    </source>
</evidence>
<name>A0A9X3BTI4_9MYCO</name>
<reference evidence="2" key="1">
    <citation type="submission" date="2020-07" db="EMBL/GenBank/DDBJ databases">
        <authorList>
            <person name="Pettersson B.M.F."/>
            <person name="Behra P.R.K."/>
            <person name="Ramesh M."/>
            <person name="Das S."/>
            <person name="Dasgupta S."/>
            <person name="Kirsebom L.A."/>
        </authorList>
    </citation>
    <scope>NUCLEOTIDE SEQUENCE</scope>
    <source>
        <strain evidence="2">DSM 44615</strain>
    </source>
</reference>
<protein>
    <recommendedName>
        <fullName evidence="4">Secreted protein</fullName>
    </recommendedName>
</protein>
<dbReference type="EMBL" id="JACKSJ010000010">
    <property type="protein sequence ID" value="MCV7168436.1"/>
    <property type="molecule type" value="Genomic_DNA"/>
</dbReference>
<keyword evidence="1" id="KW-0812">Transmembrane</keyword>